<gene>
    <name evidence="2" type="ORF">SAMN00768000_3267</name>
</gene>
<evidence type="ECO:0000313" key="3">
    <source>
        <dbReference type="Proteomes" id="UP000192660"/>
    </source>
</evidence>
<dbReference type="InterPro" id="IPR003812">
    <property type="entry name" value="Fido"/>
</dbReference>
<protein>
    <recommendedName>
        <fullName evidence="1">Fido domain-containing protein</fullName>
    </recommendedName>
</protein>
<keyword evidence="3" id="KW-1185">Reference proteome</keyword>
<sequence>MRWVSFAEVILFQERMVSDTGGLFGVLDHGKLSPALVRPLAVILDYEPFPTSALKVATVIDSLIKIHPFRDDTVTLEDIGHWLEEFYECEW</sequence>
<evidence type="ECO:0000313" key="2">
    <source>
        <dbReference type="EMBL" id="SMC07217.1"/>
    </source>
</evidence>
<accession>A0A1W1WLQ1</accession>
<dbReference type="Pfam" id="PF02661">
    <property type="entry name" value="Fic"/>
    <property type="match status" value="1"/>
</dbReference>
<organism evidence="2 3">
    <name type="scientific">Sulfobacillus thermosulfidooxidans (strain DSM 9293 / VKM B-1269 / AT-1)</name>
    <dbReference type="NCBI Taxonomy" id="929705"/>
    <lineage>
        <taxon>Bacteria</taxon>
        <taxon>Bacillati</taxon>
        <taxon>Bacillota</taxon>
        <taxon>Clostridia</taxon>
        <taxon>Eubacteriales</taxon>
        <taxon>Clostridiales Family XVII. Incertae Sedis</taxon>
        <taxon>Sulfobacillus</taxon>
    </lineage>
</organism>
<evidence type="ECO:0000259" key="1">
    <source>
        <dbReference type="Pfam" id="PF02661"/>
    </source>
</evidence>
<dbReference type="EMBL" id="FWWY01000001">
    <property type="protein sequence ID" value="SMC07217.1"/>
    <property type="molecule type" value="Genomic_DNA"/>
</dbReference>
<name>A0A1W1WLQ1_SULTA</name>
<dbReference type="RefSeq" id="WP_020374810.1">
    <property type="nucleotide sequence ID" value="NZ_FWWY01000001.1"/>
</dbReference>
<dbReference type="InterPro" id="IPR053737">
    <property type="entry name" value="Type_II_TA_Toxin"/>
</dbReference>
<proteinExistence type="predicted"/>
<dbReference type="Gene3D" id="1.20.120.1870">
    <property type="entry name" value="Fic/DOC protein, Fido domain"/>
    <property type="match status" value="1"/>
</dbReference>
<reference evidence="3" key="1">
    <citation type="submission" date="2017-04" db="EMBL/GenBank/DDBJ databases">
        <authorList>
            <person name="Varghese N."/>
            <person name="Submissions S."/>
        </authorList>
    </citation>
    <scope>NUCLEOTIDE SEQUENCE [LARGE SCALE GENOMIC DNA]</scope>
    <source>
        <strain evidence="3">DSM 9293</strain>
    </source>
</reference>
<feature type="domain" description="Fido" evidence="1">
    <location>
        <begin position="3"/>
        <end position="71"/>
    </location>
</feature>
<dbReference type="Proteomes" id="UP000192660">
    <property type="component" value="Unassembled WGS sequence"/>
</dbReference>
<dbReference type="OrthoDB" id="9802752at2"/>
<dbReference type="AlphaFoldDB" id="A0A1W1WLQ1"/>